<protein>
    <recommendedName>
        <fullName evidence="2">2EXR domain-containing protein</fullName>
    </recommendedName>
</protein>
<name>A0AAI9ZLF6_9PEZI</name>
<comment type="caution">
    <text evidence="3">The sequence shown here is derived from an EMBL/GenBank/DDBJ whole genome shotgun (WGS) entry which is preliminary data.</text>
</comment>
<evidence type="ECO:0000256" key="1">
    <source>
        <dbReference type="SAM" id="MobiDB-lite"/>
    </source>
</evidence>
<feature type="compositionally biased region" description="Polar residues" evidence="1">
    <location>
        <begin position="254"/>
        <end position="267"/>
    </location>
</feature>
<feature type="compositionally biased region" description="Basic and acidic residues" evidence="1">
    <location>
        <begin position="286"/>
        <end position="296"/>
    </location>
</feature>
<feature type="domain" description="2EXR" evidence="2">
    <location>
        <begin position="20"/>
        <end position="130"/>
    </location>
</feature>
<dbReference type="GeneID" id="85473931"/>
<dbReference type="Proteomes" id="UP001243989">
    <property type="component" value="Unassembled WGS sequence"/>
</dbReference>
<dbReference type="AlphaFoldDB" id="A0AAI9ZLF6"/>
<dbReference type="EMBL" id="JAHMHQ010000019">
    <property type="protein sequence ID" value="KAK1625735.1"/>
    <property type="molecule type" value="Genomic_DNA"/>
</dbReference>
<feature type="region of interest" description="Disordered" evidence="1">
    <location>
        <begin position="254"/>
        <end position="300"/>
    </location>
</feature>
<reference evidence="3" key="1">
    <citation type="submission" date="2021-06" db="EMBL/GenBank/DDBJ databases">
        <title>Comparative genomics, transcriptomics and evolutionary studies reveal genomic signatures of adaptation to plant cell wall in hemibiotrophic fungi.</title>
        <authorList>
            <consortium name="DOE Joint Genome Institute"/>
            <person name="Baroncelli R."/>
            <person name="Diaz J.F."/>
            <person name="Benocci T."/>
            <person name="Peng M."/>
            <person name="Battaglia E."/>
            <person name="Haridas S."/>
            <person name="Andreopoulos W."/>
            <person name="Labutti K."/>
            <person name="Pangilinan J."/>
            <person name="Floch G.L."/>
            <person name="Makela M.R."/>
            <person name="Henrissat B."/>
            <person name="Grigoriev I.V."/>
            <person name="Crouch J.A."/>
            <person name="De Vries R.P."/>
            <person name="Sukno S.A."/>
            <person name="Thon M.R."/>
        </authorList>
    </citation>
    <scope>NUCLEOTIDE SEQUENCE</scope>
    <source>
        <strain evidence="3">CBS 102054</strain>
    </source>
</reference>
<dbReference type="Pfam" id="PF20150">
    <property type="entry name" value="2EXR"/>
    <property type="match status" value="1"/>
</dbReference>
<feature type="region of interest" description="Disordered" evidence="1">
    <location>
        <begin position="402"/>
        <end position="444"/>
    </location>
</feature>
<accession>A0AAI9ZLF6</accession>
<keyword evidence="4" id="KW-1185">Reference proteome</keyword>
<evidence type="ECO:0000313" key="3">
    <source>
        <dbReference type="EMBL" id="KAK1625735.1"/>
    </source>
</evidence>
<evidence type="ECO:0000313" key="4">
    <source>
        <dbReference type="Proteomes" id="UP001243989"/>
    </source>
</evidence>
<organism evidence="3 4">
    <name type="scientific">Colletotrichum phormii</name>
    <dbReference type="NCBI Taxonomy" id="359342"/>
    <lineage>
        <taxon>Eukaryota</taxon>
        <taxon>Fungi</taxon>
        <taxon>Dikarya</taxon>
        <taxon>Ascomycota</taxon>
        <taxon>Pezizomycotina</taxon>
        <taxon>Sordariomycetes</taxon>
        <taxon>Hypocreomycetidae</taxon>
        <taxon>Glomerellales</taxon>
        <taxon>Glomerellaceae</taxon>
        <taxon>Colletotrichum</taxon>
        <taxon>Colletotrichum acutatum species complex</taxon>
    </lineage>
</organism>
<sequence length="478" mass="53942">MSANMASPVKFDIPASARSFTYFSHLPPEIREHIWEDAIFEPGMHFLRLRTAARIIHFPSPMPPGSFDDQDPKDEDDFLLDFAREMVPKRVWPAILEPRYPTPQANISNYVSVNHVLNKLSATCFEAAKVVRRLTNAPGGLKLEDGRVVSLGGSSDVVCLEYLSADDFRSWCRMSQSIRCNQLTNIRHVAIPYCHAWETSVSGFRCGHCGTRYSGHATKVYPVHLYEFLAQCLPNLEKFYFIDYLIVEKNSSLKSSENGPDQTTASEQAAAPSSDIKPQESAILEPSKKRTKEDAANGRLSPNKVADLFETLEVTNNTKRETEFSSTDPTVKFAPYGFKCEGRVFYEPNEDHWDVKSRVVDTISWLQKRFILYATQSKNSKHTHPKKVQFKILACKWNEREPDTQPRLKRTAPSAKKASTKKPRPQCCSKQDVPPVQDRKAPLASPSSLSLSIRADGFDYVFGREDGCNFVFSQASGL</sequence>
<proteinExistence type="predicted"/>
<evidence type="ECO:0000259" key="2">
    <source>
        <dbReference type="Pfam" id="PF20150"/>
    </source>
</evidence>
<dbReference type="InterPro" id="IPR045518">
    <property type="entry name" value="2EXR"/>
</dbReference>
<gene>
    <name evidence="3" type="ORF">BDP81DRAFT_409150</name>
</gene>
<dbReference type="RefSeq" id="XP_060441730.1">
    <property type="nucleotide sequence ID" value="XM_060589069.1"/>
</dbReference>